<evidence type="ECO:0000313" key="1">
    <source>
        <dbReference type="EMBL" id="WQF87985.1"/>
    </source>
</evidence>
<protein>
    <submittedName>
        <fullName evidence="1">Uncharacterized protein</fullName>
    </submittedName>
</protein>
<accession>A0AAX4IXK2</accession>
<keyword evidence="2" id="KW-1185">Reference proteome</keyword>
<dbReference type="RefSeq" id="XP_062785206.1">
    <property type="nucleotide sequence ID" value="XM_062929155.1"/>
</dbReference>
<proteinExistence type="predicted"/>
<evidence type="ECO:0000313" key="2">
    <source>
        <dbReference type="Proteomes" id="UP001322277"/>
    </source>
</evidence>
<reference evidence="2" key="1">
    <citation type="journal article" date="2023" name="bioRxiv">
        <title>Complete genome of the Medicago anthracnose fungus, Colletotrichum destructivum, reveals a mini-chromosome-like region within a core chromosome.</title>
        <authorList>
            <person name="Lapalu N."/>
            <person name="Simon A."/>
            <person name="Lu A."/>
            <person name="Plaumann P.-L."/>
            <person name="Amselem J."/>
            <person name="Pigne S."/>
            <person name="Auger A."/>
            <person name="Koch C."/>
            <person name="Dallery J.-F."/>
            <person name="O'Connell R.J."/>
        </authorList>
    </citation>
    <scope>NUCLEOTIDE SEQUENCE [LARGE SCALE GENOMIC DNA]</scope>
    <source>
        <strain evidence="2">CBS 520.97</strain>
    </source>
</reference>
<dbReference type="EMBL" id="CP137312">
    <property type="protein sequence ID" value="WQF87985.1"/>
    <property type="molecule type" value="Genomic_DNA"/>
</dbReference>
<dbReference type="Proteomes" id="UP001322277">
    <property type="component" value="Chromosome 8"/>
</dbReference>
<organism evidence="1 2">
    <name type="scientific">Colletotrichum destructivum</name>
    <dbReference type="NCBI Taxonomy" id="34406"/>
    <lineage>
        <taxon>Eukaryota</taxon>
        <taxon>Fungi</taxon>
        <taxon>Dikarya</taxon>
        <taxon>Ascomycota</taxon>
        <taxon>Pezizomycotina</taxon>
        <taxon>Sordariomycetes</taxon>
        <taxon>Hypocreomycetidae</taxon>
        <taxon>Glomerellales</taxon>
        <taxon>Glomerellaceae</taxon>
        <taxon>Colletotrichum</taxon>
        <taxon>Colletotrichum destructivum species complex</taxon>
    </lineage>
</organism>
<dbReference type="AlphaFoldDB" id="A0AAX4IXK2"/>
<dbReference type="GeneID" id="87949499"/>
<gene>
    <name evidence="1" type="ORF">CDEST_12999</name>
</gene>
<name>A0AAX4IXK2_9PEZI</name>
<sequence length="101" mass="11690">MNRNWPNPEFQFNVVKKHCDFRDLDRLLDSGGNDFLYARKPLAKHAFERSRRIVLILRCCNKLGRSSHDPCMPACRHLPPAAGPFPGLCAERRTQCLVERL</sequence>
<dbReference type="KEGG" id="cdet:87949499"/>